<dbReference type="AlphaFoldDB" id="A0AAV1LAC8"/>
<accession>A0AAV1LAC8</accession>
<sequence>MNTRNAKTRQMENQLQLALQELKASKEQCELLLKERDDNEREIVSIIAKNTQLKCDMVKLHTEYTSVIKERDQIQGTVNEFDQCSKEYEEALRLIAALKLQLNEANEQITQFKTYIDNLKASQTQSLFSELVQCDTSRMLQQSATIDLTGDDSSTSGNTVRINCSKTKLKKY</sequence>
<protein>
    <submittedName>
        <fullName evidence="2">Uncharacterized protein</fullName>
    </submittedName>
</protein>
<gene>
    <name evidence="2" type="ORF">PARMNEM_LOCUS12065</name>
</gene>
<feature type="non-terminal residue" evidence="2">
    <location>
        <position position="172"/>
    </location>
</feature>
<comment type="caution">
    <text evidence="2">The sequence shown here is derived from an EMBL/GenBank/DDBJ whole genome shotgun (WGS) entry which is preliminary data.</text>
</comment>
<evidence type="ECO:0000313" key="2">
    <source>
        <dbReference type="EMBL" id="CAK1591974.1"/>
    </source>
</evidence>
<name>A0AAV1LAC8_9NEOP</name>
<evidence type="ECO:0000313" key="3">
    <source>
        <dbReference type="Proteomes" id="UP001314205"/>
    </source>
</evidence>
<dbReference type="Proteomes" id="UP001314205">
    <property type="component" value="Unassembled WGS sequence"/>
</dbReference>
<feature type="coiled-coil region" evidence="1">
    <location>
        <begin position="81"/>
        <end position="122"/>
    </location>
</feature>
<keyword evidence="1" id="KW-0175">Coiled coil</keyword>
<feature type="coiled-coil region" evidence="1">
    <location>
        <begin position="8"/>
        <end position="42"/>
    </location>
</feature>
<evidence type="ECO:0000256" key="1">
    <source>
        <dbReference type="SAM" id="Coils"/>
    </source>
</evidence>
<reference evidence="2 3" key="1">
    <citation type="submission" date="2023-11" db="EMBL/GenBank/DDBJ databases">
        <authorList>
            <person name="Hedman E."/>
            <person name="Englund M."/>
            <person name="Stromberg M."/>
            <person name="Nyberg Akerstrom W."/>
            <person name="Nylinder S."/>
            <person name="Jareborg N."/>
            <person name="Kallberg Y."/>
            <person name="Kronander E."/>
        </authorList>
    </citation>
    <scope>NUCLEOTIDE SEQUENCE [LARGE SCALE GENOMIC DNA]</scope>
</reference>
<keyword evidence="3" id="KW-1185">Reference proteome</keyword>
<organism evidence="2 3">
    <name type="scientific">Parnassius mnemosyne</name>
    <name type="common">clouded apollo</name>
    <dbReference type="NCBI Taxonomy" id="213953"/>
    <lineage>
        <taxon>Eukaryota</taxon>
        <taxon>Metazoa</taxon>
        <taxon>Ecdysozoa</taxon>
        <taxon>Arthropoda</taxon>
        <taxon>Hexapoda</taxon>
        <taxon>Insecta</taxon>
        <taxon>Pterygota</taxon>
        <taxon>Neoptera</taxon>
        <taxon>Endopterygota</taxon>
        <taxon>Lepidoptera</taxon>
        <taxon>Glossata</taxon>
        <taxon>Ditrysia</taxon>
        <taxon>Papilionoidea</taxon>
        <taxon>Papilionidae</taxon>
        <taxon>Parnassiinae</taxon>
        <taxon>Parnassini</taxon>
        <taxon>Parnassius</taxon>
        <taxon>Driopa</taxon>
    </lineage>
</organism>
<proteinExistence type="predicted"/>
<dbReference type="EMBL" id="CAVLGL010000087">
    <property type="protein sequence ID" value="CAK1591974.1"/>
    <property type="molecule type" value="Genomic_DNA"/>
</dbReference>